<name>A0ABW1WAY4_9BACL</name>
<protein>
    <submittedName>
        <fullName evidence="1">Fur-regulated basic protein FbpA</fullName>
    </submittedName>
</protein>
<gene>
    <name evidence="1" type="primary">fbpA</name>
    <name evidence="1" type="ORF">ACFP7A_01995</name>
</gene>
<sequence>MNHINVLRRAVENRKKYLIKVLEQNLVTKASDRLNEWTLSELENEWRRYQKSQEKDIG</sequence>
<dbReference type="InterPro" id="IPR025072">
    <property type="entry name" value="Fur_reg_FbpA"/>
</dbReference>
<evidence type="ECO:0000313" key="1">
    <source>
        <dbReference type="EMBL" id="MFC6385359.1"/>
    </source>
</evidence>
<dbReference type="Proteomes" id="UP001596267">
    <property type="component" value="Unassembled WGS sequence"/>
</dbReference>
<evidence type="ECO:0000313" key="2">
    <source>
        <dbReference type="Proteomes" id="UP001596267"/>
    </source>
</evidence>
<reference evidence="2" key="1">
    <citation type="journal article" date="2019" name="Int. J. Syst. Evol. Microbiol.">
        <title>The Global Catalogue of Microorganisms (GCM) 10K type strain sequencing project: providing services to taxonomists for standard genome sequencing and annotation.</title>
        <authorList>
            <consortium name="The Broad Institute Genomics Platform"/>
            <consortium name="The Broad Institute Genome Sequencing Center for Infectious Disease"/>
            <person name="Wu L."/>
            <person name="Ma J."/>
        </authorList>
    </citation>
    <scope>NUCLEOTIDE SEQUENCE [LARGE SCALE GENOMIC DNA]</scope>
    <source>
        <strain evidence="2">CCUG 42001</strain>
    </source>
</reference>
<organism evidence="1 2">
    <name type="scientific">Sporolactobacillus kofuensis</name>
    <dbReference type="NCBI Taxonomy" id="269672"/>
    <lineage>
        <taxon>Bacteria</taxon>
        <taxon>Bacillati</taxon>
        <taxon>Bacillota</taxon>
        <taxon>Bacilli</taxon>
        <taxon>Bacillales</taxon>
        <taxon>Sporolactobacillaceae</taxon>
        <taxon>Sporolactobacillus</taxon>
    </lineage>
</organism>
<keyword evidence="2" id="KW-1185">Reference proteome</keyword>
<dbReference type="Pfam" id="PF13076">
    <property type="entry name" value="Fur_reg_FbpA"/>
    <property type="match status" value="1"/>
</dbReference>
<accession>A0ABW1WAY4</accession>
<dbReference type="RefSeq" id="WP_253054324.1">
    <property type="nucleotide sequence ID" value="NZ_JAMXWN010000007.1"/>
</dbReference>
<comment type="caution">
    <text evidence="1">The sequence shown here is derived from an EMBL/GenBank/DDBJ whole genome shotgun (WGS) entry which is preliminary data.</text>
</comment>
<dbReference type="EMBL" id="JBHSTQ010000001">
    <property type="protein sequence ID" value="MFC6385359.1"/>
    <property type="molecule type" value="Genomic_DNA"/>
</dbReference>
<proteinExistence type="predicted"/>